<feature type="compositionally biased region" description="Polar residues" evidence="1">
    <location>
        <begin position="26"/>
        <end position="55"/>
    </location>
</feature>
<organism evidence="2">
    <name type="scientific">Chromera velia CCMP2878</name>
    <dbReference type="NCBI Taxonomy" id="1169474"/>
    <lineage>
        <taxon>Eukaryota</taxon>
        <taxon>Sar</taxon>
        <taxon>Alveolata</taxon>
        <taxon>Colpodellida</taxon>
        <taxon>Chromeraceae</taxon>
        <taxon>Chromera</taxon>
    </lineage>
</organism>
<dbReference type="AlphaFoldDB" id="A0A0G4I9V6"/>
<evidence type="ECO:0000256" key="1">
    <source>
        <dbReference type="SAM" id="MobiDB-lite"/>
    </source>
</evidence>
<feature type="compositionally biased region" description="Basic and acidic residues" evidence="1">
    <location>
        <begin position="59"/>
        <end position="68"/>
    </location>
</feature>
<proteinExistence type="predicted"/>
<dbReference type="PhylomeDB" id="A0A0G4I9V6"/>
<feature type="compositionally biased region" description="Basic and acidic residues" evidence="1">
    <location>
        <begin position="165"/>
        <end position="181"/>
    </location>
</feature>
<name>A0A0G4I9V6_9ALVE</name>
<reference evidence="2" key="1">
    <citation type="submission" date="2014-11" db="EMBL/GenBank/DDBJ databases">
        <authorList>
            <person name="Otto D Thomas"/>
            <person name="Naeem Raeece"/>
        </authorList>
    </citation>
    <scope>NUCLEOTIDE SEQUENCE</scope>
</reference>
<feature type="compositionally biased region" description="Polar residues" evidence="1">
    <location>
        <begin position="123"/>
        <end position="139"/>
    </location>
</feature>
<sequence>MGNQPTAVQAPPGLQGEAAFKQYPLNQSEELKTQQNTNVLRDPTQPVSPHSSKQASRLARSDTTDVHQRRTSALRFGPFRKQNSMGNQPTAVQAPPGLQGEAAFKQYPLNQSEELKTQQNTNVLRDPTQPVSPHSSKQASRLAKRARGALHRWLPRCGLRAQVAREEGEEMEGREGLREAEGPATLRASGSTAPSAGKTKPACSQGPYFLLCQWLHGAVSLQRLGGDAR</sequence>
<feature type="compositionally biased region" description="Polar residues" evidence="1">
    <location>
        <begin position="81"/>
        <end position="91"/>
    </location>
</feature>
<accession>A0A0G4I9V6</accession>
<feature type="region of interest" description="Disordered" evidence="1">
    <location>
        <begin position="26"/>
        <end position="96"/>
    </location>
</feature>
<dbReference type="VEuPathDB" id="CryptoDB:Cvel_12386"/>
<protein>
    <submittedName>
        <fullName evidence="2">Uncharacterized protein</fullName>
    </submittedName>
</protein>
<evidence type="ECO:0000313" key="2">
    <source>
        <dbReference type="EMBL" id="CEM53940.1"/>
    </source>
</evidence>
<feature type="region of interest" description="Disordered" evidence="1">
    <location>
        <begin position="165"/>
        <end position="201"/>
    </location>
</feature>
<gene>
    <name evidence="2" type="ORF">Cvel_12386</name>
</gene>
<dbReference type="EMBL" id="CDMZ01005742">
    <property type="protein sequence ID" value="CEM53940.1"/>
    <property type="molecule type" value="Genomic_DNA"/>
</dbReference>
<feature type="region of interest" description="Disordered" evidence="1">
    <location>
        <begin position="123"/>
        <end position="143"/>
    </location>
</feature>